<feature type="transmembrane region" description="Helical" evidence="5">
    <location>
        <begin position="66"/>
        <end position="84"/>
    </location>
</feature>
<evidence type="ECO:0000256" key="5">
    <source>
        <dbReference type="SAM" id="Phobius"/>
    </source>
</evidence>
<evidence type="ECO:0000256" key="2">
    <source>
        <dbReference type="ARBA" id="ARBA00022692"/>
    </source>
</evidence>
<dbReference type="Proteomes" id="UP000094580">
    <property type="component" value="Unassembled WGS sequence"/>
</dbReference>
<dbReference type="RefSeq" id="WP_069032960.1">
    <property type="nucleotide sequence ID" value="NZ_MDKC01000005.1"/>
</dbReference>
<accession>A0ABX2ZSS9</accession>
<keyword evidence="7" id="KW-1185">Reference proteome</keyword>
<feature type="transmembrane region" description="Helical" evidence="5">
    <location>
        <begin position="96"/>
        <end position="114"/>
    </location>
</feature>
<keyword evidence="1" id="KW-1003">Cell membrane</keyword>
<evidence type="ECO:0000313" key="6">
    <source>
        <dbReference type="EMBL" id="ODG92760.1"/>
    </source>
</evidence>
<keyword evidence="4 5" id="KW-0472">Membrane</keyword>
<keyword evidence="3 5" id="KW-1133">Transmembrane helix</keyword>
<dbReference type="Pfam" id="PF07457">
    <property type="entry name" value="DUF1516"/>
    <property type="match status" value="1"/>
</dbReference>
<dbReference type="EMBL" id="MDKC01000005">
    <property type="protein sequence ID" value="ODG92760.1"/>
    <property type="molecule type" value="Genomic_DNA"/>
</dbReference>
<proteinExistence type="predicted"/>
<feature type="transmembrane region" description="Helical" evidence="5">
    <location>
        <begin position="6"/>
        <end position="23"/>
    </location>
</feature>
<evidence type="ECO:0000256" key="4">
    <source>
        <dbReference type="ARBA" id="ARBA00023136"/>
    </source>
</evidence>
<name>A0ABX2ZSS9_9BACI</name>
<gene>
    <name evidence="6" type="ORF">BED47_17720</name>
</gene>
<evidence type="ECO:0000256" key="3">
    <source>
        <dbReference type="ARBA" id="ARBA00022989"/>
    </source>
</evidence>
<evidence type="ECO:0000256" key="1">
    <source>
        <dbReference type="ARBA" id="ARBA00022475"/>
    </source>
</evidence>
<keyword evidence="2 5" id="KW-0812">Transmembrane</keyword>
<protein>
    <submittedName>
        <fullName evidence="6">Uncharacterized protein</fullName>
    </submittedName>
</protein>
<feature type="transmembrane region" description="Helical" evidence="5">
    <location>
        <begin position="35"/>
        <end position="54"/>
    </location>
</feature>
<comment type="caution">
    <text evidence="6">The sequence shown here is derived from an EMBL/GenBank/DDBJ whole genome shotgun (WGS) entry which is preliminary data.</text>
</comment>
<dbReference type="InterPro" id="IPR010899">
    <property type="entry name" value="UPF0344"/>
</dbReference>
<evidence type="ECO:0000313" key="7">
    <source>
        <dbReference type="Proteomes" id="UP000094580"/>
    </source>
</evidence>
<organism evidence="6 7">
    <name type="scientific">Gottfriedia luciferensis</name>
    <dbReference type="NCBI Taxonomy" id="178774"/>
    <lineage>
        <taxon>Bacteria</taxon>
        <taxon>Bacillati</taxon>
        <taxon>Bacillota</taxon>
        <taxon>Bacilli</taxon>
        <taxon>Bacillales</taxon>
        <taxon>Bacillaceae</taxon>
        <taxon>Gottfriedia</taxon>
    </lineage>
</organism>
<reference evidence="6 7" key="1">
    <citation type="submission" date="2016-07" db="EMBL/GenBank/DDBJ databases">
        <authorList>
            <person name="Townsley L."/>
            <person name="Shank E.A."/>
        </authorList>
    </citation>
    <scope>NUCLEOTIDE SEQUENCE [LARGE SCALE GENOMIC DNA]</scope>
    <source>
        <strain evidence="6 7">CH01</strain>
    </source>
</reference>
<sequence length="124" mass="14260">MIHLHITSWVIAIILALTVGHGYKNGWNVKVAHMILRLLYFVILGTGLYLFIHISNKENMPSNLMMLYNVKMTLGILMLGVFEYFTVSSKKHRKMVVPATIFTVFILALLYLGFRLPQGFHFFA</sequence>